<evidence type="ECO:0000259" key="2">
    <source>
        <dbReference type="Pfam" id="PF03703"/>
    </source>
</evidence>
<evidence type="ECO:0000313" key="4">
    <source>
        <dbReference type="Proteomes" id="UP000239415"/>
    </source>
</evidence>
<feature type="transmembrane region" description="Helical" evidence="1">
    <location>
        <begin position="219"/>
        <end position="243"/>
    </location>
</feature>
<dbReference type="Proteomes" id="UP000239415">
    <property type="component" value="Unassembled WGS sequence"/>
</dbReference>
<dbReference type="InterPro" id="IPR014529">
    <property type="entry name" value="UCP026631"/>
</dbReference>
<dbReference type="InterPro" id="IPR005182">
    <property type="entry name" value="YdbS-like_PH"/>
</dbReference>
<keyword evidence="1" id="KW-0812">Transmembrane</keyword>
<dbReference type="Pfam" id="PF03703">
    <property type="entry name" value="bPH_2"/>
    <property type="match status" value="2"/>
</dbReference>
<feature type="transmembrane region" description="Helical" evidence="1">
    <location>
        <begin position="358"/>
        <end position="380"/>
    </location>
</feature>
<organism evidence="3 4">
    <name type="scientific">Actinoplanes italicus</name>
    <dbReference type="NCBI Taxonomy" id="113567"/>
    <lineage>
        <taxon>Bacteria</taxon>
        <taxon>Bacillati</taxon>
        <taxon>Actinomycetota</taxon>
        <taxon>Actinomycetes</taxon>
        <taxon>Micromonosporales</taxon>
        <taxon>Micromonosporaceae</taxon>
        <taxon>Actinoplanes</taxon>
    </lineage>
</organism>
<feature type="domain" description="YdbS-like PH" evidence="2">
    <location>
        <begin position="63"/>
        <end position="139"/>
    </location>
</feature>
<dbReference type="PANTHER" id="PTHR34473">
    <property type="entry name" value="UPF0699 TRANSMEMBRANE PROTEIN YDBS"/>
    <property type="match status" value="1"/>
</dbReference>
<sequence length="505" mass="55293">MSTAGETAWQRLDIRVVYQGLARVALSLPAGILGITVGDDPIWPLIAGSVFGVLGALGTLSTWRTTRFRITGQQVEMHTGWLARRHRIVARERIRTVDVSARLLQRVLGLRTVHVGSGEADASFDLNGLASEQAERLRRDLMPGARNEEIEQTGRAGEPQPGPETVIARLRPQWVPLNVIGVWSVFAVLGPVFALHWLLRPFGVDLLDTAHDLIDGPSLVWTIVVAVLIAYPIGIALQAATFVMENWNFTLLRTGDGPDTALVTRRGLLTTRTVQRADGRIRGIAFDEPLLWRWLRLTRTKVLSTGLRALGEASVGDILPRLRLGEARELAARILPDGARPLEAELRRHPRGALVRRIGWAAYGPALLSGVLLLFTLSGALPGRWWLLPLTLLPVTIPLAVVAYRSLGHTTGGDYLMIRTGALNRRTVALQKRAVIGWTIQQSLFQRWGGRMTVGIPTAAGSRHYEAPDMSVDQALAFVAEAAPHLTDVTRPRSAPEERSGPTEG</sequence>
<feature type="domain" description="YdbS-like PH" evidence="2">
    <location>
        <begin position="404"/>
        <end position="478"/>
    </location>
</feature>
<accession>A0A2T0K127</accession>
<proteinExistence type="predicted"/>
<dbReference type="EMBL" id="PVMZ01000019">
    <property type="protein sequence ID" value="PRX16493.1"/>
    <property type="molecule type" value="Genomic_DNA"/>
</dbReference>
<dbReference type="PANTHER" id="PTHR34473:SF3">
    <property type="entry name" value="TRANSMEMBRANE PROTEIN-RELATED"/>
    <property type="match status" value="1"/>
</dbReference>
<dbReference type="PIRSF" id="PIRSF026631">
    <property type="entry name" value="UCP026631"/>
    <property type="match status" value="1"/>
</dbReference>
<feature type="transmembrane region" description="Helical" evidence="1">
    <location>
        <begin position="386"/>
        <end position="407"/>
    </location>
</feature>
<keyword evidence="4" id="KW-1185">Reference proteome</keyword>
<feature type="transmembrane region" description="Helical" evidence="1">
    <location>
        <begin position="177"/>
        <end position="199"/>
    </location>
</feature>
<feature type="transmembrane region" description="Helical" evidence="1">
    <location>
        <begin position="42"/>
        <end position="63"/>
    </location>
</feature>
<gene>
    <name evidence="3" type="ORF">CLV67_11974</name>
</gene>
<keyword evidence="1" id="KW-1133">Transmembrane helix</keyword>
<reference evidence="3 4" key="1">
    <citation type="submission" date="2018-03" db="EMBL/GenBank/DDBJ databases">
        <title>Genomic Encyclopedia of Archaeal and Bacterial Type Strains, Phase II (KMG-II): from individual species to whole genera.</title>
        <authorList>
            <person name="Goeker M."/>
        </authorList>
    </citation>
    <scope>NUCLEOTIDE SEQUENCE [LARGE SCALE GENOMIC DNA]</scope>
    <source>
        <strain evidence="3 4">DSM 43146</strain>
    </source>
</reference>
<dbReference type="OrthoDB" id="4121259at2"/>
<name>A0A2T0K127_9ACTN</name>
<protein>
    <submittedName>
        <fullName evidence="3">Putative membrane protein</fullName>
    </submittedName>
</protein>
<feature type="transmembrane region" description="Helical" evidence="1">
    <location>
        <begin position="16"/>
        <end position="36"/>
    </location>
</feature>
<evidence type="ECO:0000256" key="1">
    <source>
        <dbReference type="SAM" id="Phobius"/>
    </source>
</evidence>
<evidence type="ECO:0000313" key="3">
    <source>
        <dbReference type="EMBL" id="PRX16493.1"/>
    </source>
</evidence>
<dbReference type="RefSeq" id="WP_106326807.1">
    <property type="nucleotide sequence ID" value="NZ_BOMO01000125.1"/>
</dbReference>
<keyword evidence="1" id="KW-0472">Membrane</keyword>
<comment type="caution">
    <text evidence="3">The sequence shown here is derived from an EMBL/GenBank/DDBJ whole genome shotgun (WGS) entry which is preliminary data.</text>
</comment>
<dbReference type="AlphaFoldDB" id="A0A2T0K127"/>